<dbReference type="InterPro" id="IPR002528">
    <property type="entry name" value="MATE_fam"/>
</dbReference>
<evidence type="ECO:0000256" key="6">
    <source>
        <dbReference type="SAM" id="Phobius"/>
    </source>
</evidence>
<dbReference type="PANTHER" id="PTHR11206">
    <property type="entry name" value="MULTIDRUG RESISTANCE PROTEIN"/>
    <property type="match status" value="1"/>
</dbReference>
<evidence type="ECO:0000256" key="2">
    <source>
        <dbReference type="ARBA" id="ARBA00010199"/>
    </source>
</evidence>
<dbReference type="Proteomes" id="UP001370490">
    <property type="component" value="Unassembled WGS sequence"/>
</dbReference>
<dbReference type="EMBL" id="JBAMMX010000017">
    <property type="protein sequence ID" value="KAK6923806.1"/>
    <property type="molecule type" value="Genomic_DNA"/>
</dbReference>
<feature type="transmembrane region" description="Helical" evidence="6">
    <location>
        <begin position="192"/>
        <end position="212"/>
    </location>
</feature>
<feature type="transmembrane region" description="Helical" evidence="6">
    <location>
        <begin position="159"/>
        <end position="180"/>
    </location>
</feature>
<dbReference type="GO" id="GO:0015297">
    <property type="term" value="F:antiporter activity"/>
    <property type="evidence" value="ECO:0007669"/>
    <property type="project" value="InterPro"/>
</dbReference>
<comment type="similarity">
    <text evidence="2">Belongs to the multi antimicrobial extrusion (MATE) (TC 2.A.66.1) family.</text>
</comment>
<dbReference type="InterPro" id="IPR045069">
    <property type="entry name" value="MATE_euk"/>
</dbReference>
<dbReference type="GO" id="GO:1990961">
    <property type="term" value="P:xenobiotic detoxification by transmembrane export across the plasma membrane"/>
    <property type="evidence" value="ECO:0007669"/>
    <property type="project" value="InterPro"/>
</dbReference>
<feature type="non-terminal residue" evidence="7">
    <location>
        <position position="426"/>
    </location>
</feature>
<evidence type="ECO:0000313" key="8">
    <source>
        <dbReference type="Proteomes" id="UP001370490"/>
    </source>
</evidence>
<keyword evidence="8" id="KW-1185">Reference proteome</keyword>
<dbReference type="GO" id="GO:0016020">
    <property type="term" value="C:membrane"/>
    <property type="evidence" value="ECO:0007669"/>
    <property type="project" value="UniProtKB-SubCell"/>
</dbReference>
<comment type="subcellular location">
    <subcellularLocation>
        <location evidence="1">Membrane</location>
        <topology evidence="1">Multi-pass membrane protein</topology>
    </subcellularLocation>
</comment>
<feature type="transmembrane region" description="Helical" evidence="6">
    <location>
        <begin position="77"/>
        <end position="105"/>
    </location>
</feature>
<evidence type="ECO:0000256" key="1">
    <source>
        <dbReference type="ARBA" id="ARBA00004141"/>
    </source>
</evidence>
<dbReference type="AlphaFoldDB" id="A0AAN8Z3V6"/>
<sequence>MARSSGVTSTNLASLHVQLNETDNRSHDQNPTYRRKFWIESKKLWRIVGPAIFGRLASYSMLVVTQAFAGHLGDTELAAIAIANNLIVGFDAGLLLGMASALETLCGQAYGAKKYYMLGMYMQRSWIVLFMCSVLLLPIYLLASPILKLVGQPKNVAELSGAVALWMVPLHFSFAFMYPLQRFFQSQLKTLVVAWVSLVALVVHVIVSWLFVYKLKLGMVGTAVTLNFSLEIWYYKILILLTGNLKDAEVPVDALSICMTINSWEFMIPLAFLAGTGVRVANELGAGNGKGAKFAATVAVLTSIVIGLFFWCLIMLVHEHLAYIFSSSEAVIKAVNKLSLLLAFTVLLNSVQPILSGVAVGSGWQSYVAYINLGCYYLVGVPFGFLLGWIFHQGVKGIWAGMIFGGSTVQTAILAIIIIRCNWEKE</sequence>
<feature type="transmembrane region" description="Helical" evidence="6">
    <location>
        <begin position="218"/>
        <end position="242"/>
    </location>
</feature>
<feature type="transmembrane region" description="Helical" evidence="6">
    <location>
        <begin position="338"/>
        <end position="361"/>
    </location>
</feature>
<protein>
    <submittedName>
        <fullName evidence="7">Multi antimicrobial extrusion protein</fullName>
    </submittedName>
</protein>
<keyword evidence="3 6" id="KW-0812">Transmembrane</keyword>
<feature type="transmembrane region" description="Helical" evidence="6">
    <location>
        <begin position="398"/>
        <end position="419"/>
    </location>
</feature>
<proteinExistence type="inferred from homology"/>
<gene>
    <name evidence="7" type="ORF">RJ641_010006</name>
</gene>
<feature type="transmembrane region" description="Helical" evidence="6">
    <location>
        <begin position="126"/>
        <end position="147"/>
    </location>
</feature>
<feature type="transmembrane region" description="Helical" evidence="6">
    <location>
        <begin position="254"/>
        <end position="274"/>
    </location>
</feature>
<comment type="caution">
    <text evidence="7">The sequence shown here is derived from an EMBL/GenBank/DDBJ whole genome shotgun (WGS) entry which is preliminary data.</text>
</comment>
<feature type="transmembrane region" description="Helical" evidence="6">
    <location>
        <begin position="44"/>
        <end position="65"/>
    </location>
</feature>
<evidence type="ECO:0000313" key="7">
    <source>
        <dbReference type="EMBL" id="KAK6923806.1"/>
    </source>
</evidence>
<feature type="transmembrane region" description="Helical" evidence="6">
    <location>
        <begin position="294"/>
        <end position="317"/>
    </location>
</feature>
<dbReference type="Pfam" id="PF01554">
    <property type="entry name" value="MatE"/>
    <property type="match status" value="2"/>
</dbReference>
<evidence type="ECO:0000256" key="4">
    <source>
        <dbReference type="ARBA" id="ARBA00022989"/>
    </source>
</evidence>
<evidence type="ECO:0000256" key="5">
    <source>
        <dbReference type="ARBA" id="ARBA00023136"/>
    </source>
</evidence>
<dbReference type="CDD" id="cd13132">
    <property type="entry name" value="MATE_eukaryotic"/>
    <property type="match status" value="1"/>
</dbReference>
<organism evidence="7 8">
    <name type="scientific">Dillenia turbinata</name>
    <dbReference type="NCBI Taxonomy" id="194707"/>
    <lineage>
        <taxon>Eukaryota</taxon>
        <taxon>Viridiplantae</taxon>
        <taxon>Streptophyta</taxon>
        <taxon>Embryophyta</taxon>
        <taxon>Tracheophyta</taxon>
        <taxon>Spermatophyta</taxon>
        <taxon>Magnoliopsida</taxon>
        <taxon>eudicotyledons</taxon>
        <taxon>Gunneridae</taxon>
        <taxon>Pentapetalae</taxon>
        <taxon>Dilleniales</taxon>
        <taxon>Dilleniaceae</taxon>
        <taxon>Dillenia</taxon>
    </lineage>
</organism>
<keyword evidence="5 6" id="KW-0472">Membrane</keyword>
<keyword evidence="4 6" id="KW-1133">Transmembrane helix</keyword>
<dbReference type="GO" id="GO:0042910">
    <property type="term" value="F:xenobiotic transmembrane transporter activity"/>
    <property type="evidence" value="ECO:0007669"/>
    <property type="project" value="InterPro"/>
</dbReference>
<name>A0AAN8Z3V6_9MAGN</name>
<evidence type="ECO:0000256" key="3">
    <source>
        <dbReference type="ARBA" id="ARBA00022692"/>
    </source>
</evidence>
<reference evidence="7 8" key="1">
    <citation type="submission" date="2023-12" db="EMBL/GenBank/DDBJ databases">
        <title>A high-quality genome assembly for Dillenia turbinata (Dilleniales).</title>
        <authorList>
            <person name="Chanderbali A."/>
        </authorList>
    </citation>
    <scope>NUCLEOTIDE SEQUENCE [LARGE SCALE GENOMIC DNA]</scope>
    <source>
        <strain evidence="7">LSX21</strain>
        <tissue evidence="7">Leaf</tissue>
    </source>
</reference>
<accession>A0AAN8Z3V6</accession>
<feature type="transmembrane region" description="Helical" evidence="6">
    <location>
        <begin position="367"/>
        <end position="391"/>
    </location>
</feature>